<dbReference type="AlphaFoldDB" id="A0A645JYH9"/>
<keyword evidence="1" id="KW-0472">Membrane</keyword>
<evidence type="ECO:0000313" key="2">
    <source>
        <dbReference type="EMBL" id="MPN64554.1"/>
    </source>
</evidence>
<reference evidence="2" key="1">
    <citation type="submission" date="2019-08" db="EMBL/GenBank/DDBJ databases">
        <authorList>
            <person name="Kucharzyk K."/>
            <person name="Murdoch R.W."/>
            <person name="Higgins S."/>
            <person name="Loffler F."/>
        </authorList>
    </citation>
    <scope>NUCLEOTIDE SEQUENCE</scope>
</reference>
<gene>
    <name evidence="2" type="ORF">SDC9_212329</name>
</gene>
<organism evidence="2">
    <name type="scientific">bioreactor metagenome</name>
    <dbReference type="NCBI Taxonomy" id="1076179"/>
    <lineage>
        <taxon>unclassified sequences</taxon>
        <taxon>metagenomes</taxon>
        <taxon>ecological metagenomes</taxon>
    </lineage>
</organism>
<sequence>MRIFAGAGSNPLMSYITFGNLVMPFMQLTGLIMVYQAAYPEGYPWIGVVRACLAVLLTMSLVALMSEKKIFWRA</sequence>
<evidence type="ECO:0000256" key="1">
    <source>
        <dbReference type="SAM" id="Phobius"/>
    </source>
</evidence>
<name>A0A645JYH9_9ZZZZ</name>
<accession>A0A645JYH9</accession>
<proteinExistence type="predicted"/>
<comment type="caution">
    <text evidence="2">The sequence shown here is derived from an EMBL/GenBank/DDBJ whole genome shotgun (WGS) entry which is preliminary data.</text>
</comment>
<dbReference type="EMBL" id="VSSQ01145609">
    <property type="protein sequence ID" value="MPN64554.1"/>
    <property type="molecule type" value="Genomic_DNA"/>
</dbReference>
<feature type="transmembrane region" description="Helical" evidence="1">
    <location>
        <begin position="43"/>
        <end position="64"/>
    </location>
</feature>
<keyword evidence="1" id="KW-0812">Transmembrane</keyword>
<feature type="transmembrane region" description="Helical" evidence="1">
    <location>
        <begin position="12"/>
        <end position="37"/>
    </location>
</feature>
<keyword evidence="1" id="KW-1133">Transmembrane helix</keyword>
<protein>
    <submittedName>
        <fullName evidence="2">Uncharacterized protein</fullName>
    </submittedName>
</protein>